<gene>
    <name evidence="2" type="ORF">caldi_32710</name>
</gene>
<sequence length="166" mass="18597">MKKRDASLDSSFWAVAVTAGVFTYLFDFFDIHYSAAVAAEIDTNPASGYVFPQAQAFRLCRDRMELSEPGQPWPGMYQTGERYALALARERGWVCLINDAKPYWFGRRNGVTCISVPEFCVMIRAAGLLSSDAVRGYLQRIRKVTSPTLWQLAMTALDHMDRGGAP</sequence>
<evidence type="ECO:0000313" key="2">
    <source>
        <dbReference type="EMBL" id="BDG62181.1"/>
    </source>
</evidence>
<keyword evidence="3" id="KW-1185">Reference proteome</keyword>
<organism evidence="2 3">
    <name type="scientific">Caldinitratiruptor microaerophilus</name>
    <dbReference type="NCBI Taxonomy" id="671077"/>
    <lineage>
        <taxon>Bacteria</taxon>
        <taxon>Bacillati</taxon>
        <taxon>Bacillota</taxon>
        <taxon>Clostridia</taxon>
        <taxon>Eubacteriales</taxon>
        <taxon>Symbiobacteriaceae</taxon>
        <taxon>Caldinitratiruptor</taxon>
    </lineage>
</organism>
<reference evidence="2" key="1">
    <citation type="submission" date="2022-03" db="EMBL/GenBank/DDBJ databases">
        <title>Complete genome sequence of Caldinitratiruptor microaerophilus.</title>
        <authorList>
            <person name="Mukaiyama R."/>
            <person name="Nishiyama T."/>
            <person name="Ueda K."/>
        </authorList>
    </citation>
    <scope>NUCLEOTIDE SEQUENCE</scope>
    <source>
        <strain evidence="2">JCM 16183</strain>
    </source>
</reference>
<keyword evidence="1" id="KW-0472">Membrane</keyword>
<evidence type="ECO:0000256" key="1">
    <source>
        <dbReference type="SAM" id="Phobius"/>
    </source>
</evidence>
<dbReference type="EMBL" id="AP025628">
    <property type="protein sequence ID" value="BDG62181.1"/>
    <property type="molecule type" value="Genomic_DNA"/>
</dbReference>
<accession>A0AA35G9K4</accession>
<name>A0AA35G9K4_9FIRM</name>
<proteinExistence type="predicted"/>
<dbReference type="AlphaFoldDB" id="A0AA35G9K4"/>
<dbReference type="KEGG" id="cmic:caldi_32710"/>
<keyword evidence="1" id="KW-1133">Transmembrane helix</keyword>
<dbReference type="Proteomes" id="UP001163687">
    <property type="component" value="Chromosome"/>
</dbReference>
<keyword evidence="1" id="KW-0812">Transmembrane</keyword>
<evidence type="ECO:0000313" key="3">
    <source>
        <dbReference type="Proteomes" id="UP001163687"/>
    </source>
</evidence>
<feature type="transmembrane region" description="Helical" evidence="1">
    <location>
        <begin position="12"/>
        <end position="29"/>
    </location>
</feature>
<dbReference type="RefSeq" id="WP_264842776.1">
    <property type="nucleotide sequence ID" value="NZ_AP025628.1"/>
</dbReference>
<protein>
    <submittedName>
        <fullName evidence="2">Uncharacterized protein</fullName>
    </submittedName>
</protein>